<reference evidence="1 2" key="1">
    <citation type="submission" date="2019-05" db="EMBL/GenBank/DDBJ databases">
        <title>Mikania micrantha, genome provides insights into the molecular mechanism of rapid growth.</title>
        <authorList>
            <person name="Liu B."/>
        </authorList>
    </citation>
    <scope>NUCLEOTIDE SEQUENCE [LARGE SCALE GENOMIC DNA]</scope>
    <source>
        <strain evidence="1">NLD-2019</strain>
        <tissue evidence="1">Leaf</tissue>
    </source>
</reference>
<name>A0A5N6L896_9ASTR</name>
<comment type="caution">
    <text evidence="1">The sequence shown here is derived from an EMBL/GenBank/DDBJ whole genome shotgun (WGS) entry which is preliminary data.</text>
</comment>
<dbReference type="GO" id="GO:0008270">
    <property type="term" value="F:zinc ion binding"/>
    <property type="evidence" value="ECO:0007669"/>
    <property type="project" value="InterPro"/>
</dbReference>
<evidence type="ECO:0008006" key="3">
    <source>
        <dbReference type="Google" id="ProtNLM"/>
    </source>
</evidence>
<sequence>MKNPHKTNLDLDLELAVVRVVQVKTVLDLQRLACSNMALQKGIGQGNGVKCHHCKLEGHPKYNCPNHYGSQLPTCPRAKIASTNQLLDVIGVATHLTHLPWSGLEEHSKLQQLLTFQKTTPSPQTNSAHLESRDKPTDWHWFNQEAFTVYP</sequence>
<dbReference type="Proteomes" id="UP000326396">
    <property type="component" value="Unassembled WGS sequence"/>
</dbReference>
<dbReference type="EMBL" id="SZYD01002539">
    <property type="protein sequence ID" value="KAC9436902.1"/>
    <property type="molecule type" value="Genomic_DNA"/>
</dbReference>
<dbReference type="SUPFAM" id="SSF57756">
    <property type="entry name" value="Retrovirus zinc finger-like domains"/>
    <property type="match status" value="1"/>
</dbReference>
<dbReference type="AlphaFoldDB" id="A0A5N6L896"/>
<evidence type="ECO:0000313" key="1">
    <source>
        <dbReference type="EMBL" id="KAC9436902.1"/>
    </source>
</evidence>
<gene>
    <name evidence="1" type="ORF">E3N88_45845</name>
</gene>
<keyword evidence="2" id="KW-1185">Reference proteome</keyword>
<evidence type="ECO:0000313" key="2">
    <source>
        <dbReference type="Proteomes" id="UP000326396"/>
    </source>
</evidence>
<accession>A0A5N6L896</accession>
<dbReference type="GO" id="GO:0003676">
    <property type="term" value="F:nucleic acid binding"/>
    <property type="evidence" value="ECO:0007669"/>
    <property type="project" value="InterPro"/>
</dbReference>
<proteinExistence type="predicted"/>
<protein>
    <recommendedName>
        <fullName evidence="3">CCHC-type domain-containing protein</fullName>
    </recommendedName>
</protein>
<dbReference type="InterPro" id="IPR036875">
    <property type="entry name" value="Znf_CCHC_sf"/>
</dbReference>
<organism evidence="1 2">
    <name type="scientific">Mikania micrantha</name>
    <name type="common">bitter vine</name>
    <dbReference type="NCBI Taxonomy" id="192012"/>
    <lineage>
        <taxon>Eukaryota</taxon>
        <taxon>Viridiplantae</taxon>
        <taxon>Streptophyta</taxon>
        <taxon>Embryophyta</taxon>
        <taxon>Tracheophyta</taxon>
        <taxon>Spermatophyta</taxon>
        <taxon>Magnoliopsida</taxon>
        <taxon>eudicotyledons</taxon>
        <taxon>Gunneridae</taxon>
        <taxon>Pentapetalae</taxon>
        <taxon>asterids</taxon>
        <taxon>campanulids</taxon>
        <taxon>Asterales</taxon>
        <taxon>Asteraceae</taxon>
        <taxon>Asteroideae</taxon>
        <taxon>Heliantheae alliance</taxon>
        <taxon>Eupatorieae</taxon>
        <taxon>Mikania</taxon>
    </lineage>
</organism>